<name>A0ACC0II46_9ERIC</name>
<dbReference type="Proteomes" id="UP001060215">
    <property type="component" value="Chromosome 3"/>
</dbReference>
<sequence length="209" mass="23489">MFPVIGGKDVVWGDKPEKRDTDLSEVDMMKERFSKLLVGEDMSGAGKGVCTALATSNAITNLSATVFGEIWRLEPLASQKKVMWRREMEWLLCVSDSIVELVPSIQQFPGGGTYGSWPRSIKAHLVGGLQLGRKRSGGSHAQRFLQRVYQRMQGRGCSNAGIAQTRYLRQQWRSIAAFLLKWRFHAYLETLPKSGKALSSDIIYRYITS</sequence>
<evidence type="ECO:0000313" key="2">
    <source>
        <dbReference type="Proteomes" id="UP001060215"/>
    </source>
</evidence>
<organism evidence="1 2">
    <name type="scientific">Camellia lanceoleosa</name>
    <dbReference type="NCBI Taxonomy" id="1840588"/>
    <lineage>
        <taxon>Eukaryota</taxon>
        <taxon>Viridiplantae</taxon>
        <taxon>Streptophyta</taxon>
        <taxon>Embryophyta</taxon>
        <taxon>Tracheophyta</taxon>
        <taxon>Spermatophyta</taxon>
        <taxon>Magnoliopsida</taxon>
        <taxon>eudicotyledons</taxon>
        <taxon>Gunneridae</taxon>
        <taxon>Pentapetalae</taxon>
        <taxon>asterids</taxon>
        <taxon>Ericales</taxon>
        <taxon>Theaceae</taxon>
        <taxon>Camellia</taxon>
    </lineage>
</organism>
<comment type="caution">
    <text evidence="1">The sequence shown here is derived from an EMBL/GenBank/DDBJ whole genome shotgun (WGS) entry which is preliminary data.</text>
</comment>
<keyword evidence="2" id="KW-1185">Reference proteome</keyword>
<gene>
    <name evidence="1" type="ORF">LOK49_LG02G03999</name>
</gene>
<dbReference type="EMBL" id="CM045760">
    <property type="protein sequence ID" value="KAI8025338.1"/>
    <property type="molecule type" value="Genomic_DNA"/>
</dbReference>
<proteinExistence type="predicted"/>
<accession>A0ACC0II46</accession>
<evidence type="ECO:0000313" key="1">
    <source>
        <dbReference type="EMBL" id="KAI8025338.1"/>
    </source>
</evidence>
<protein>
    <submittedName>
        <fullName evidence="1">Rop guanine nucleotide exchange factor 1</fullName>
    </submittedName>
</protein>
<reference evidence="1 2" key="1">
    <citation type="journal article" date="2022" name="Plant J.">
        <title>Chromosome-level genome of Camellia lanceoleosa provides a valuable resource for understanding genome evolution and self-incompatibility.</title>
        <authorList>
            <person name="Gong W."/>
            <person name="Xiao S."/>
            <person name="Wang L."/>
            <person name="Liao Z."/>
            <person name="Chang Y."/>
            <person name="Mo W."/>
            <person name="Hu G."/>
            <person name="Li W."/>
            <person name="Zhao G."/>
            <person name="Zhu H."/>
            <person name="Hu X."/>
            <person name="Ji K."/>
            <person name="Xiang X."/>
            <person name="Song Q."/>
            <person name="Yuan D."/>
            <person name="Jin S."/>
            <person name="Zhang L."/>
        </authorList>
    </citation>
    <scope>NUCLEOTIDE SEQUENCE [LARGE SCALE GENOMIC DNA]</scope>
    <source>
        <strain evidence="1">SQ_2022a</strain>
    </source>
</reference>